<evidence type="ECO:0000313" key="1">
    <source>
        <dbReference type="EMBL" id="PZD81811.1"/>
    </source>
</evidence>
<reference evidence="1 2" key="1">
    <citation type="submission" date="2018-06" db="EMBL/GenBank/DDBJ databases">
        <title>Draft sequence of Acidithiobacillus ferrooxidans CCM 4253.</title>
        <authorList>
            <person name="Moya-Beltran A."/>
            <person name="Castro M."/>
            <person name="Covarrubias P.C."/>
            <person name="Issotta F."/>
            <person name="Janiczek O."/>
            <person name="Mandl M."/>
            <person name="Kucera J."/>
            <person name="Quatrini R."/>
        </authorList>
    </citation>
    <scope>NUCLEOTIDE SEQUENCE [LARGE SCALE GENOMIC DNA]</scope>
    <source>
        <strain evidence="1 2">CCM 4253</strain>
    </source>
</reference>
<comment type="caution">
    <text evidence="1">The sequence shown here is derived from an EMBL/GenBank/DDBJ whole genome shotgun (WGS) entry which is preliminary data.</text>
</comment>
<sequence length="129" mass="14449">MKTISRTGVSNMIREILKAHPICDGSGHLVLASGARPLTREKVMGIVDDVKAALREKGVIAECRPTERVTRAILFQIVDRIPPRWPEQPERKVAPVRKPDSICAQRVAPVTVIQKRRIFHYPPDLVMPG</sequence>
<gene>
    <name evidence="1" type="ORF">DN052_01675</name>
</gene>
<proteinExistence type="predicted"/>
<name>A0A2W1KR59_ACIFR</name>
<dbReference type="EMBL" id="QKQP01000001">
    <property type="protein sequence ID" value="PZD81811.1"/>
    <property type="molecule type" value="Genomic_DNA"/>
</dbReference>
<accession>A0A2W1KR59</accession>
<dbReference type="RefSeq" id="WP_054608761.1">
    <property type="nucleotide sequence ID" value="NZ_AP025160.1"/>
</dbReference>
<protein>
    <submittedName>
        <fullName evidence="1">Uncharacterized protein</fullName>
    </submittedName>
</protein>
<dbReference type="AlphaFoldDB" id="A0A2W1KR59"/>
<evidence type="ECO:0000313" key="2">
    <source>
        <dbReference type="Proteomes" id="UP000248886"/>
    </source>
</evidence>
<organism evidence="1 2">
    <name type="scientific">Acidithiobacillus ferrooxidans</name>
    <name type="common">Thiobacillus ferrooxidans</name>
    <dbReference type="NCBI Taxonomy" id="920"/>
    <lineage>
        <taxon>Bacteria</taxon>
        <taxon>Pseudomonadati</taxon>
        <taxon>Pseudomonadota</taxon>
        <taxon>Acidithiobacillia</taxon>
        <taxon>Acidithiobacillales</taxon>
        <taxon>Acidithiobacillaceae</taxon>
        <taxon>Acidithiobacillus</taxon>
    </lineage>
</organism>
<dbReference type="Proteomes" id="UP000248886">
    <property type="component" value="Unassembled WGS sequence"/>
</dbReference>